<evidence type="ECO:0000256" key="12">
    <source>
        <dbReference type="ARBA" id="ARBA00023136"/>
    </source>
</evidence>
<name>A0A2P5BU74_TREOI</name>
<keyword evidence="5" id="KW-0479">Metal-binding</keyword>
<dbReference type="CDD" id="cd15900">
    <property type="entry name" value="EFh_MICU"/>
    <property type="match status" value="1"/>
</dbReference>
<keyword evidence="4" id="KW-0109">Calcium transport</keyword>
<keyword evidence="6" id="KW-0677">Repeat</keyword>
<dbReference type="PROSITE" id="PS50222">
    <property type="entry name" value="EF_HAND_2"/>
    <property type="match status" value="2"/>
</dbReference>
<reference evidence="17" key="1">
    <citation type="submission" date="2016-06" db="EMBL/GenBank/DDBJ databases">
        <title>Parallel loss of symbiosis genes in relatives of nitrogen-fixing non-legume Parasponia.</title>
        <authorList>
            <person name="Van Velzen R."/>
            <person name="Holmer R."/>
            <person name="Bu F."/>
            <person name="Rutten L."/>
            <person name="Van Zeijl A."/>
            <person name="Liu W."/>
            <person name="Santuari L."/>
            <person name="Cao Q."/>
            <person name="Sharma T."/>
            <person name="Shen D."/>
            <person name="Roswanjaya Y."/>
            <person name="Wardhani T."/>
            <person name="Kalhor M.S."/>
            <person name="Jansen J."/>
            <person name="Van den Hoogen J."/>
            <person name="Gungor B."/>
            <person name="Hartog M."/>
            <person name="Hontelez J."/>
            <person name="Verver J."/>
            <person name="Yang W.-C."/>
            <person name="Schijlen E."/>
            <person name="Repin R."/>
            <person name="Schilthuizen M."/>
            <person name="Schranz E."/>
            <person name="Heidstra R."/>
            <person name="Miyata K."/>
            <person name="Fedorova E."/>
            <person name="Kohlen W."/>
            <person name="Bisseling T."/>
            <person name="Smit S."/>
            <person name="Geurts R."/>
        </authorList>
    </citation>
    <scope>NUCLEOTIDE SEQUENCE [LARGE SCALE GENOMIC DNA]</scope>
    <source>
        <strain evidence="17">cv. RG33-2</strain>
    </source>
</reference>
<dbReference type="PROSITE" id="PS00018">
    <property type="entry name" value="EF_HAND_1"/>
    <property type="match status" value="2"/>
</dbReference>
<dbReference type="OrthoDB" id="1191852at2759"/>
<dbReference type="Gene3D" id="1.10.238.10">
    <property type="entry name" value="EF-hand"/>
    <property type="match status" value="3"/>
</dbReference>
<evidence type="ECO:0000313" key="17">
    <source>
        <dbReference type="Proteomes" id="UP000237000"/>
    </source>
</evidence>
<dbReference type="EMBL" id="JXTC01000461">
    <property type="protein sequence ID" value="PON52335.1"/>
    <property type="molecule type" value="Genomic_DNA"/>
</dbReference>
<dbReference type="CDD" id="cd00051">
    <property type="entry name" value="EFh"/>
    <property type="match status" value="1"/>
</dbReference>
<evidence type="ECO:0000256" key="9">
    <source>
        <dbReference type="ARBA" id="ARBA00022946"/>
    </source>
</evidence>
<dbReference type="InParanoid" id="A0A2P5BU74"/>
<feature type="compositionally biased region" description="Basic and acidic residues" evidence="14">
    <location>
        <begin position="108"/>
        <end position="118"/>
    </location>
</feature>
<gene>
    <name evidence="16" type="ORF">TorRG33x02_308630</name>
</gene>
<feature type="region of interest" description="Disordered" evidence="14">
    <location>
        <begin position="106"/>
        <end position="130"/>
    </location>
</feature>
<keyword evidence="9" id="KW-0809">Transit peptide</keyword>
<evidence type="ECO:0000256" key="1">
    <source>
        <dbReference type="ARBA" id="ARBA00004273"/>
    </source>
</evidence>
<dbReference type="SUPFAM" id="SSF47473">
    <property type="entry name" value="EF-hand"/>
    <property type="match status" value="2"/>
</dbReference>
<evidence type="ECO:0000256" key="4">
    <source>
        <dbReference type="ARBA" id="ARBA00022568"/>
    </source>
</evidence>
<dbReference type="Proteomes" id="UP000237000">
    <property type="component" value="Unassembled WGS sequence"/>
</dbReference>
<dbReference type="Pfam" id="PF13833">
    <property type="entry name" value="EF-hand_8"/>
    <property type="match status" value="1"/>
</dbReference>
<feature type="domain" description="EF-hand" evidence="15">
    <location>
        <begin position="441"/>
        <end position="476"/>
    </location>
</feature>
<evidence type="ECO:0000256" key="13">
    <source>
        <dbReference type="ARBA" id="ARBA00038333"/>
    </source>
</evidence>
<dbReference type="PANTHER" id="PTHR12294">
    <property type="entry name" value="EF HAND DOMAIN FAMILY A1,A2-RELATED"/>
    <property type="match status" value="1"/>
</dbReference>
<dbReference type="GO" id="GO:1990246">
    <property type="term" value="C:uniplex complex"/>
    <property type="evidence" value="ECO:0007669"/>
    <property type="project" value="TreeGrafter"/>
</dbReference>
<dbReference type="PANTHER" id="PTHR12294:SF1">
    <property type="entry name" value="CALCIUM UPTAKE PROTEIN 1, MITOCHONDRIAL"/>
    <property type="match status" value="1"/>
</dbReference>
<feature type="domain" description="EF-hand" evidence="15">
    <location>
        <begin position="249"/>
        <end position="284"/>
    </location>
</feature>
<evidence type="ECO:0000256" key="8">
    <source>
        <dbReference type="ARBA" id="ARBA00022837"/>
    </source>
</evidence>
<dbReference type="InterPro" id="IPR018247">
    <property type="entry name" value="EF_Hand_1_Ca_BS"/>
</dbReference>
<evidence type="ECO:0000256" key="6">
    <source>
        <dbReference type="ARBA" id="ARBA00022737"/>
    </source>
</evidence>
<comment type="similarity">
    <text evidence="13">Belongs to the MICU1 family. MICU1 subfamily.</text>
</comment>
<accession>A0A2P5BU74</accession>
<organism evidence="16 17">
    <name type="scientific">Trema orientale</name>
    <name type="common">Charcoal tree</name>
    <name type="synonym">Celtis orientalis</name>
    <dbReference type="NCBI Taxonomy" id="63057"/>
    <lineage>
        <taxon>Eukaryota</taxon>
        <taxon>Viridiplantae</taxon>
        <taxon>Streptophyta</taxon>
        <taxon>Embryophyta</taxon>
        <taxon>Tracheophyta</taxon>
        <taxon>Spermatophyta</taxon>
        <taxon>Magnoliopsida</taxon>
        <taxon>eudicotyledons</taxon>
        <taxon>Gunneridae</taxon>
        <taxon>Pentapetalae</taxon>
        <taxon>rosids</taxon>
        <taxon>fabids</taxon>
        <taxon>Rosales</taxon>
        <taxon>Cannabaceae</taxon>
        <taxon>Trema</taxon>
    </lineage>
</organism>
<dbReference type="GO" id="GO:0051560">
    <property type="term" value="P:mitochondrial calcium ion homeostasis"/>
    <property type="evidence" value="ECO:0007669"/>
    <property type="project" value="TreeGrafter"/>
</dbReference>
<evidence type="ECO:0000256" key="7">
    <source>
        <dbReference type="ARBA" id="ARBA00022792"/>
    </source>
</evidence>
<dbReference type="InterPro" id="IPR011992">
    <property type="entry name" value="EF-hand-dom_pair"/>
</dbReference>
<dbReference type="SMART" id="SM00054">
    <property type="entry name" value="EFh"/>
    <property type="match status" value="3"/>
</dbReference>
<comment type="subcellular location">
    <subcellularLocation>
        <location evidence="1">Mitochondrion inner membrane</location>
    </subcellularLocation>
    <subcellularLocation>
        <location evidence="2">Mitochondrion intermembrane space</location>
    </subcellularLocation>
</comment>
<evidence type="ECO:0000256" key="11">
    <source>
        <dbReference type="ARBA" id="ARBA00023128"/>
    </source>
</evidence>
<dbReference type="InterPro" id="IPR039800">
    <property type="entry name" value="MICU1/2/3"/>
</dbReference>
<dbReference type="InterPro" id="IPR002048">
    <property type="entry name" value="EF_hand_dom"/>
</dbReference>
<evidence type="ECO:0000313" key="16">
    <source>
        <dbReference type="EMBL" id="PON52335.1"/>
    </source>
</evidence>
<dbReference type="GO" id="GO:0005758">
    <property type="term" value="C:mitochondrial intermembrane space"/>
    <property type="evidence" value="ECO:0007669"/>
    <property type="project" value="UniProtKB-SubCell"/>
</dbReference>
<keyword evidence="3" id="KW-0813">Transport</keyword>
<dbReference type="AlphaFoldDB" id="A0A2P5BU74"/>
<evidence type="ECO:0000256" key="3">
    <source>
        <dbReference type="ARBA" id="ARBA00022448"/>
    </source>
</evidence>
<dbReference type="GO" id="GO:0036444">
    <property type="term" value="P:calcium import into the mitochondrion"/>
    <property type="evidence" value="ECO:0007669"/>
    <property type="project" value="TreeGrafter"/>
</dbReference>
<protein>
    <submittedName>
        <fullName evidence="16">Parvalbumin</fullName>
    </submittedName>
</protein>
<keyword evidence="11" id="KW-0496">Mitochondrion</keyword>
<proteinExistence type="inferred from homology"/>
<feature type="compositionally biased region" description="Low complexity" evidence="14">
    <location>
        <begin position="34"/>
        <end position="52"/>
    </location>
</feature>
<keyword evidence="17" id="KW-1185">Reference proteome</keyword>
<evidence type="ECO:0000256" key="5">
    <source>
        <dbReference type="ARBA" id="ARBA00022723"/>
    </source>
</evidence>
<evidence type="ECO:0000256" key="2">
    <source>
        <dbReference type="ARBA" id="ARBA00004569"/>
    </source>
</evidence>
<keyword evidence="7" id="KW-0999">Mitochondrion inner membrane</keyword>
<dbReference type="FunCoup" id="A0A2P5BU74">
    <property type="interactions" value="1816"/>
</dbReference>
<keyword evidence="8" id="KW-0106">Calcium</keyword>
<evidence type="ECO:0000259" key="15">
    <source>
        <dbReference type="PROSITE" id="PS50222"/>
    </source>
</evidence>
<comment type="caution">
    <text evidence="16">The sequence shown here is derived from an EMBL/GenBank/DDBJ whole genome shotgun (WGS) entry which is preliminary data.</text>
</comment>
<evidence type="ECO:0000256" key="14">
    <source>
        <dbReference type="SAM" id="MobiDB-lite"/>
    </source>
</evidence>
<dbReference type="Pfam" id="PF13499">
    <property type="entry name" value="EF-hand_7"/>
    <property type="match status" value="1"/>
</dbReference>
<dbReference type="GO" id="GO:0005509">
    <property type="term" value="F:calcium ion binding"/>
    <property type="evidence" value="ECO:0007669"/>
    <property type="project" value="InterPro"/>
</dbReference>
<sequence length="503" mass="57197">MFSRESIRKSLPSVPRVVLAATHRPHCRPLFNQSRSSTSSSSPSSASSLSSSGGFGCNGGNKSKFSSAFNQFLRSVSSGFVILGSSLGLFYYSSLSRDSNSFRPFAEYSKDTTQKTNDDNDDEDDQFQESRPEKRPIFLFKDAYRRRVFFKYEKRIRMQSPPEKVFEYFASVRTSAGEVFMTPADLMRAIVPVFPPSESNRVREGFLRGERVSGELHCAPSNFFMLFDTNNDGLISFAEYIFFVTLLSIPESSFSVAFKMFDLDNNGEIDREEFNKVMALMRAQNRQGARYKDGRLGQKAVSVENGGLLEYFFGKDGNTCLRHETFVQFLRDLHNEILRLEFSHYDHRLQGTISAKDFALSLVASADINHINRLLNRVDEIETETQLTGIRISFEEFKEFAELRKKLQSFSLAIFSYGKVNGALTKNDFQRAASQVCGVAVTNNVVDIIFHVFDANRDGSLSANEFVRVLQRRESDISRERYRGLIFCWLNCATNCSSAKLRF</sequence>
<feature type="region of interest" description="Disordered" evidence="14">
    <location>
        <begin position="28"/>
        <end position="53"/>
    </location>
</feature>
<dbReference type="STRING" id="63057.A0A2P5BU74"/>
<keyword evidence="12" id="KW-0472">Membrane</keyword>
<evidence type="ECO:0000256" key="10">
    <source>
        <dbReference type="ARBA" id="ARBA00023065"/>
    </source>
</evidence>
<keyword evidence="10" id="KW-0406">Ion transport</keyword>